<dbReference type="EMBL" id="GBRH01222675">
    <property type="protein sequence ID" value="JAD75220.1"/>
    <property type="molecule type" value="Transcribed_RNA"/>
</dbReference>
<accession>A0A0A9CPA4</accession>
<reference evidence="1" key="2">
    <citation type="journal article" date="2015" name="Data Brief">
        <title>Shoot transcriptome of the giant reed, Arundo donax.</title>
        <authorList>
            <person name="Barrero R.A."/>
            <person name="Guerrero F.D."/>
            <person name="Moolhuijzen P."/>
            <person name="Goolsby J.A."/>
            <person name="Tidwell J."/>
            <person name="Bellgard S.E."/>
            <person name="Bellgard M.I."/>
        </authorList>
    </citation>
    <scope>NUCLEOTIDE SEQUENCE</scope>
    <source>
        <tissue evidence="1">Shoot tissue taken approximately 20 cm above the soil surface</tissue>
    </source>
</reference>
<protein>
    <submittedName>
        <fullName evidence="1">Uncharacterized protein</fullName>
    </submittedName>
</protein>
<evidence type="ECO:0000313" key="1">
    <source>
        <dbReference type="EMBL" id="JAD75220.1"/>
    </source>
</evidence>
<proteinExistence type="predicted"/>
<reference evidence="1" key="1">
    <citation type="submission" date="2014-09" db="EMBL/GenBank/DDBJ databases">
        <authorList>
            <person name="Magalhaes I.L.F."/>
            <person name="Oliveira U."/>
            <person name="Santos F.R."/>
            <person name="Vidigal T.H.D.A."/>
            <person name="Brescovit A.D."/>
            <person name="Santos A.J."/>
        </authorList>
    </citation>
    <scope>NUCLEOTIDE SEQUENCE</scope>
    <source>
        <tissue evidence="1">Shoot tissue taken approximately 20 cm above the soil surface</tissue>
    </source>
</reference>
<organism evidence="1">
    <name type="scientific">Arundo donax</name>
    <name type="common">Giant reed</name>
    <name type="synonym">Donax arundinaceus</name>
    <dbReference type="NCBI Taxonomy" id="35708"/>
    <lineage>
        <taxon>Eukaryota</taxon>
        <taxon>Viridiplantae</taxon>
        <taxon>Streptophyta</taxon>
        <taxon>Embryophyta</taxon>
        <taxon>Tracheophyta</taxon>
        <taxon>Spermatophyta</taxon>
        <taxon>Magnoliopsida</taxon>
        <taxon>Liliopsida</taxon>
        <taxon>Poales</taxon>
        <taxon>Poaceae</taxon>
        <taxon>PACMAD clade</taxon>
        <taxon>Arundinoideae</taxon>
        <taxon>Arundineae</taxon>
        <taxon>Arundo</taxon>
    </lineage>
</organism>
<name>A0A0A9CPA4_ARUDO</name>
<sequence>MTPLSNCSRESFAIILYAPLNLNENTGCRSSRLIQRLTPRWSESLVASCSGDSMATS</sequence>
<dbReference type="AlphaFoldDB" id="A0A0A9CPA4"/>